<accession>A0A6A6YRC3</accession>
<dbReference type="GeneID" id="54454811"/>
<gene>
    <name evidence="1 3" type="ORF">BDZ99DRAFT_273768</name>
</gene>
<keyword evidence="2" id="KW-1185">Reference proteome</keyword>
<protein>
    <submittedName>
        <fullName evidence="1 3">Uncharacterized protein</fullName>
    </submittedName>
</protein>
<organism evidence="1">
    <name type="scientific">Mytilinidion resinicola</name>
    <dbReference type="NCBI Taxonomy" id="574789"/>
    <lineage>
        <taxon>Eukaryota</taxon>
        <taxon>Fungi</taxon>
        <taxon>Dikarya</taxon>
        <taxon>Ascomycota</taxon>
        <taxon>Pezizomycotina</taxon>
        <taxon>Dothideomycetes</taxon>
        <taxon>Pleosporomycetidae</taxon>
        <taxon>Mytilinidiales</taxon>
        <taxon>Mytilinidiaceae</taxon>
        <taxon>Mytilinidion</taxon>
    </lineage>
</organism>
<evidence type="ECO:0000313" key="2">
    <source>
        <dbReference type="Proteomes" id="UP000504636"/>
    </source>
</evidence>
<dbReference type="RefSeq" id="XP_033578285.1">
    <property type="nucleotide sequence ID" value="XM_033713918.1"/>
</dbReference>
<dbReference type="AlphaFoldDB" id="A0A6A6YRC3"/>
<sequence>MVLNLRRCVTSGHDINLLATPSHKVAACSMTTLRSNTIVGRVEKSCLIRTNPFSDF</sequence>
<dbReference type="EMBL" id="MU003698">
    <property type="protein sequence ID" value="KAF2811321.1"/>
    <property type="molecule type" value="Genomic_DNA"/>
</dbReference>
<reference evidence="3" key="3">
    <citation type="submission" date="2025-04" db="UniProtKB">
        <authorList>
            <consortium name="RefSeq"/>
        </authorList>
    </citation>
    <scope>IDENTIFICATION</scope>
    <source>
        <strain evidence="3">CBS 304.34</strain>
    </source>
</reference>
<reference evidence="1 3" key="1">
    <citation type="journal article" date="2020" name="Stud. Mycol.">
        <title>101 Dothideomycetes genomes: a test case for predicting lifestyles and emergence of pathogens.</title>
        <authorList>
            <person name="Haridas S."/>
            <person name="Albert R."/>
            <person name="Binder M."/>
            <person name="Bloem J."/>
            <person name="Labutti K."/>
            <person name="Salamov A."/>
            <person name="Andreopoulos B."/>
            <person name="Baker S."/>
            <person name="Barry K."/>
            <person name="Bills G."/>
            <person name="Bluhm B."/>
            <person name="Cannon C."/>
            <person name="Castanera R."/>
            <person name="Culley D."/>
            <person name="Daum C."/>
            <person name="Ezra D."/>
            <person name="Gonzalez J."/>
            <person name="Henrissat B."/>
            <person name="Kuo A."/>
            <person name="Liang C."/>
            <person name="Lipzen A."/>
            <person name="Lutzoni F."/>
            <person name="Magnuson J."/>
            <person name="Mondo S."/>
            <person name="Nolan M."/>
            <person name="Ohm R."/>
            <person name="Pangilinan J."/>
            <person name="Park H.-J."/>
            <person name="Ramirez L."/>
            <person name="Alfaro M."/>
            <person name="Sun H."/>
            <person name="Tritt A."/>
            <person name="Yoshinaga Y."/>
            <person name="Zwiers L.-H."/>
            <person name="Turgeon B."/>
            <person name="Goodwin S."/>
            <person name="Spatafora J."/>
            <person name="Crous P."/>
            <person name="Grigoriev I."/>
        </authorList>
    </citation>
    <scope>NUCLEOTIDE SEQUENCE</scope>
    <source>
        <strain evidence="1 3">CBS 304.34</strain>
    </source>
</reference>
<evidence type="ECO:0000313" key="1">
    <source>
        <dbReference type="EMBL" id="KAF2811321.1"/>
    </source>
</evidence>
<reference evidence="3" key="2">
    <citation type="submission" date="2020-04" db="EMBL/GenBank/DDBJ databases">
        <authorList>
            <consortium name="NCBI Genome Project"/>
        </authorList>
    </citation>
    <scope>NUCLEOTIDE SEQUENCE</scope>
    <source>
        <strain evidence="3">CBS 304.34</strain>
    </source>
</reference>
<dbReference type="Proteomes" id="UP000504636">
    <property type="component" value="Unplaced"/>
</dbReference>
<proteinExistence type="predicted"/>
<evidence type="ECO:0000313" key="3">
    <source>
        <dbReference type="RefSeq" id="XP_033578285.1"/>
    </source>
</evidence>
<name>A0A6A6YRC3_9PEZI</name>